<feature type="region of interest" description="Disordered" evidence="5">
    <location>
        <begin position="1261"/>
        <end position="1281"/>
    </location>
</feature>
<dbReference type="KEGG" id="pchm:VFPPC_03674"/>
<dbReference type="Pfam" id="PF22893">
    <property type="entry name" value="ULD_2"/>
    <property type="match status" value="1"/>
</dbReference>
<accession>A0A179G0Y0</accession>
<dbReference type="STRING" id="1380566.A0A179G0Y0"/>
<evidence type="ECO:0000256" key="2">
    <source>
        <dbReference type="ARBA" id="ARBA00022692"/>
    </source>
</evidence>
<gene>
    <name evidence="8" type="ORF">VFPPC_03674</name>
</gene>
<evidence type="ECO:0000259" key="7">
    <source>
        <dbReference type="Pfam" id="PF22893"/>
    </source>
</evidence>
<feature type="transmembrane region" description="Helical" evidence="6">
    <location>
        <begin position="1171"/>
        <end position="1193"/>
    </location>
</feature>
<evidence type="ECO:0000256" key="6">
    <source>
        <dbReference type="SAM" id="Phobius"/>
    </source>
</evidence>
<feature type="compositionally biased region" description="Low complexity" evidence="5">
    <location>
        <begin position="208"/>
        <end position="217"/>
    </location>
</feature>
<feature type="domain" description="Ubiquitin-like" evidence="7">
    <location>
        <begin position="8"/>
        <end position="88"/>
    </location>
</feature>
<dbReference type="RefSeq" id="XP_022284636.1">
    <property type="nucleotide sequence ID" value="XM_022428346.1"/>
</dbReference>
<keyword evidence="2 6" id="KW-0812">Transmembrane</keyword>
<dbReference type="Proteomes" id="UP000078397">
    <property type="component" value="Unassembled WGS sequence"/>
</dbReference>
<evidence type="ECO:0000313" key="8">
    <source>
        <dbReference type="EMBL" id="OAQ71367.2"/>
    </source>
</evidence>
<dbReference type="PANTHER" id="PTHR46494">
    <property type="entry name" value="CORA FAMILY METAL ION TRANSPORTER (EUROFUNG)"/>
    <property type="match status" value="1"/>
</dbReference>
<evidence type="ECO:0000256" key="1">
    <source>
        <dbReference type="ARBA" id="ARBA00004651"/>
    </source>
</evidence>
<evidence type="ECO:0000256" key="3">
    <source>
        <dbReference type="ARBA" id="ARBA00022989"/>
    </source>
</evidence>
<dbReference type="Pfam" id="PF01544">
    <property type="entry name" value="CorA"/>
    <property type="match status" value="1"/>
</dbReference>
<sequence length="1281" mass="144791">MDENDQPAVIHLTDAVGRKFSFPFEAVKEWAGMEDMIKKAFLHVEFFEEQVFHGRYDLIGPEGEVILPALWNSIIRPGMSLQMFTWAKDFHIQGASNSRPSVINPPRRETEPPDHVRREERPPPVYRKPTLFPASASDVSANPRVEETKGRPRKDNSALLAFFAGKPPKKGKTSKFTLKPAKQVKSHRPPSLTEYVEEATKPSHRRSAGVGARLSGLGRRRGRSRSASNGTDVSDDLQPDDSEWSDGSESVVSRSDSRCAGLAIRTKRQLEDRRPLRQPTFHVLEPNPSTVECNAFSSARVYKDDIGPGSVTLELTPFISPPPGVSNSGDRDKITWLHVSRTIMDFSEFENIALYNDSLAATPDNLHAMKTLFKKLYDKKLAKSRDNWYLQPGTVIRADVDCGGKTVASATFISVPQFQVDSLNRKYDVKFRKGVCVPRKLHEVFNPHDTSFQRDKGQVFRRQDGAASDEILWVCETWILIVDSAGILTYGNPLRRSVLQENINIREKLPMTLDDKIIHVMTPDYISFHVPFKECETFFKLQCSIMSKMKEADDEIYEPSKDFELLDHNGEVLTPKSWSNLTRLPWQGALQIKIKWLGDDDMSGRSFSASSSRTPDIYDAESVRSVRRYNDHDNAFFGIRKTTTGDSDGNAFALPKLNPAVPPFLAWSILARSSSSADLPNGTRPDHTDSEWKESVTACLLRTETALIERHHPHVADLEDKFPSLSFDAGMLQVGLDNIDMHIAALSIQKTSTHDSQTPVLDTDQLSRAYRDYLLASVLTLEVFVPKRGDHPILSLYYGALSKGVQYLKWEQSGHTSPKFVISRQPIPIPGYRYLHSPLSQIECDKCERGLIYDSVEDAMEHLRKKHFSDTTSEARLNEHLVPLTNAAETRLKQEYQDVLSMCCETMSEVVKQARDIQEGVVFDNHFRQPVQGVPYALLKAFQLVVAFVCTVPLLLDELHTFYKQGIYQDKADSLTPNLDLQDKYRVLKATGSDIASLLKAAERALVGSVDTNKSEDIVKFFSSAGPHALAVQMISNILEEPVYNNLNVAELYRNYGNDFGSQIMRHPNKRQISTIAAMMDELNRLNQVVKWQHKLIRSLKISLNPYTYLEPHKSTRQMTNELEVFILNQADEKLKEQSGVINFNIEQAVNLIDMVNEFTEIVQDDHNRAIFVFTVVTVIFLPMGFIAAYLSMNGGPSNPDWDNTQKLFWKIALPLAVGIGGFCLVVAWRGKETQRVRRWVASCVWWLVGRLVPHSLRRPRSETESDYGSASGSESVKIRR</sequence>
<feature type="transmembrane region" description="Helical" evidence="6">
    <location>
        <begin position="936"/>
        <end position="956"/>
    </location>
</feature>
<feature type="region of interest" description="Disordered" evidence="5">
    <location>
        <begin position="96"/>
        <end position="257"/>
    </location>
</feature>
<feature type="transmembrane region" description="Helical" evidence="6">
    <location>
        <begin position="1208"/>
        <end position="1229"/>
    </location>
</feature>
<feature type="compositionally biased region" description="Basic and acidic residues" evidence="5">
    <location>
        <begin position="144"/>
        <end position="156"/>
    </location>
</feature>
<dbReference type="GO" id="GO:0000287">
    <property type="term" value="F:magnesium ion binding"/>
    <property type="evidence" value="ECO:0007669"/>
    <property type="project" value="TreeGrafter"/>
</dbReference>
<feature type="compositionally biased region" description="Acidic residues" evidence="5">
    <location>
        <begin position="233"/>
        <end position="246"/>
    </location>
</feature>
<dbReference type="GO" id="GO:0005886">
    <property type="term" value="C:plasma membrane"/>
    <property type="evidence" value="ECO:0007669"/>
    <property type="project" value="UniProtKB-SubCell"/>
</dbReference>
<dbReference type="InterPro" id="IPR002523">
    <property type="entry name" value="MgTranspt_CorA/ZnTranspt_ZntB"/>
</dbReference>
<keyword evidence="4 6" id="KW-0472">Membrane</keyword>
<feature type="compositionally biased region" description="Basic and acidic residues" evidence="5">
    <location>
        <begin position="106"/>
        <end position="122"/>
    </location>
</feature>
<evidence type="ECO:0000256" key="5">
    <source>
        <dbReference type="SAM" id="MobiDB-lite"/>
    </source>
</evidence>
<reference evidence="8 9" key="1">
    <citation type="journal article" date="2016" name="PLoS Pathog.">
        <title>Biosynthesis of antibiotic leucinostatins in bio-control fungus Purpureocillium lilacinum and their inhibition on phytophthora revealed by genome mining.</title>
        <authorList>
            <person name="Wang G."/>
            <person name="Liu Z."/>
            <person name="Lin R."/>
            <person name="Li E."/>
            <person name="Mao Z."/>
            <person name="Ling J."/>
            <person name="Yang Y."/>
            <person name="Yin W.B."/>
            <person name="Xie B."/>
        </authorList>
    </citation>
    <scope>NUCLEOTIDE SEQUENCE [LARGE SCALE GENOMIC DNA]</scope>
    <source>
        <strain evidence="8">170</strain>
    </source>
</reference>
<dbReference type="GeneID" id="28847144"/>
<dbReference type="Gene3D" id="1.20.58.340">
    <property type="entry name" value="Magnesium transport protein CorA, transmembrane region"/>
    <property type="match status" value="1"/>
</dbReference>
<dbReference type="GO" id="GO:0015095">
    <property type="term" value="F:magnesium ion transmembrane transporter activity"/>
    <property type="evidence" value="ECO:0007669"/>
    <property type="project" value="TreeGrafter"/>
</dbReference>
<keyword evidence="9" id="KW-1185">Reference proteome</keyword>
<dbReference type="InterPro" id="IPR045863">
    <property type="entry name" value="CorA_TM1_TM2"/>
</dbReference>
<name>A0A179G0Y0_METCM</name>
<proteinExistence type="predicted"/>
<protein>
    <submittedName>
        <fullName evidence="8">Mg2+ transporter protein</fullName>
    </submittedName>
</protein>
<evidence type="ECO:0000256" key="4">
    <source>
        <dbReference type="ARBA" id="ARBA00023136"/>
    </source>
</evidence>
<dbReference type="GO" id="GO:0050897">
    <property type="term" value="F:cobalt ion binding"/>
    <property type="evidence" value="ECO:0007669"/>
    <property type="project" value="TreeGrafter"/>
</dbReference>
<comment type="caution">
    <text evidence="8">The sequence shown here is derived from an EMBL/GenBank/DDBJ whole genome shotgun (WGS) entry which is preliminary data.</text>
</comment>
<comment type="subcellular location">
    <subcellularLocation>
        <location evidence="1">Cell membrane</location>
        <topology evidence="1">Multi-pass membrane protein</topology>
    </subcellularLocation>
</comment>
<evidence type="ECO:0000313" key="9">
    <source>
        <dbReference type="Proteomes" id="UP000078397"/>
    </source>
</evidence>
<dbReference type="EMBL" id="LSBJ02000002">
    <property type="protein sequence ID" value="OAQ71367.2"/>
    <property type="molecule type" value="Genomic_DNA"/>
</dbReference>
<dbReference type="GO" id="GO:0015087">
    <property type="term" value="F:cobalt ion transmembrane transporter activity"/>
    <property type="evidence" value="ECO:0007669"/>
    <property type="project" value="TreeGrafter"/>
</dbReference>
<dbReference type="OrthoDB" id="5093624at2759"/>
<dbReference type="SUPFAM" id="SSF144083">
    <property type="entry name" value="Magnesium transport protein CorA, transmembrane region"/>
    <property type="match status" value="1"/>
</dbReference>
<keyword evidence="3 6" id="KW-1133">Transmembrane helix</keyword>
<dbReference type="InterPro" id="IPR054464">
    <property type="entry name" value="ULD_fung"/>
</dbReference>
<organism evidence="8 9">
    <name type="scientific">Pochonia chlamydosporia 170</name>
    <dbReference type="NCBI Taxonomy" id="1380566"/>
    <lineage>
        <taxon>Eukaryota</taxon>
        <taxon>Fungi</taxon>
        <taxon>Dikarya</taxon>
        <taxon>Ascomycota</taxon>
        <taxon>Pezizomycotina</taxon>
        <taxon>Sordariomycetes</taxon>
        <taxon>Hypocreomycetidae</taxon>
        <taxon>Hypocreales</taxon>
        <taxon>Clavicipitaceae</taxon>
        <taxon>Pochonia</taxon>
    </lineage>
</organism>
<dbReference type="PANTHER" id="PTHR46494:SF1">
    <property type="entry name" value="CORA FAMILY METAL ION TRANSPORTER (EUROFUNG)"/>
    <property type="match status" value="1"/>
</dbReference>